<keyword evidence="1" id="KW-0732">Signal</keyword>
<dbReference type="GO" id="GO:0005507">
    <property type="term" value="F:copper ion binding"/>
    <property type="evidence" value="ECO:0007669"/>
    <property type="project" value="InterPro"/>
</dbReference>
<dbReference type="OrthoDB" id="2015551at2759"/>
<feature type="domain" description="Superoxide dismutase copper/zinc binding" evidence="2">
    <location>
        <begin position="45"/>
        <end position="122"/>
    </location>
</feature>
<dbReference type="GO" id="GO:0006801">
    <property type="term" value="P:superoxide metabolic process"/>
    <property type="evidence" value="ECO:0007669"/>
    <property type="project" value="InterPro"/>
</dbReference>
<evidence type="ECO:0000313" key="4">
    <source>
        <dbReference type="Proteomes" id="UP000270094"/>
    </source>
</evidence>
<evidence type="ECO:0000259" key="2">
    <source>
        <dbReference type="Pfam" id="PF00080"/>
    </source>
</evidence>
<dbReference type="InterPro" id="IPR001424">
    <property type="entry name" value="SOD_Cu_Zn_dom"/>
</dbReference>
<name>A0A3P7IX41_STRVU</name>
<dbReference type="PANTHER" id="PTHR10003">
    <property type="entry name" value="SUPEROXIDE DISMUTASE CU-ZN -RELATED"/>
    <property type="match status" value="1"/>
</dbReference>
<evidence type="ECO:0000256" key="1">
    <source>
        <dbReference type="SAM" id="SignalP"/>
    </source>
</evidence>
<accession>A0A3P7IX41</accession>
<dbReference type="Pfam" id="PF00080">
    <property type="entry name" value="Sod_Cu"/>
    <property type="match status" value="1"/>
</dbReference>
<reference evidence="3 4" key="1">
    <citation type="submission" date="2018-11" db="EMBL/GenBank/DDBJ databases">
        <authorList>
            <consortium name="Pathogen Informatics"/>
        </authorList>
    </citation>
    <scope>NUCLEOTIDE SEQUENCE [LARGE SCALE GENOMIC DNA]</scope>
</reference>
<dbReference type="PROSITE" id="PS00087">
    <property type="entry name" value="SOD_CU_ZN_1"/>
    <property type="match status" value="1"/>
</dbReference>
<dbReference type="EMBL" id="UYYB01025480">
    <property type="protein sequence ID" value="VDM72463.1"/>
    <property type="molecule type" value="Genomic_DNA"/>
</dbReference>
<dbReference type="InterPro" id="IPR036423">
    <property type="entry name" value="SOD-like_Cu/Zn_dom_sf"/>
</dbReference>
<proteinExistence type="predicted"/>
<feature type="chain" id="PRO_5018070205" description="Superoxide dismutase copper/zinc binding domain-containing protein" evidence="1">
    <location>
        <begin position="18"/>
        <end position="132"/>
    </location>
</feature>
<dbReference type="AlphaFoldDB" id="A0A3P7IX41"/>
<dbReference type="PRINTS" id="PR00068">
    <property type="entry name" value="CUZNDISMTASE"/>
</dbReference>
<dbReference type="Gene3D" id="2.60.40.200">
    <property type="entry name" value="Superoxide dismutase, copper/zinc binding domain"/>
    <property type="match status" value="1"/>
</dbReference>
<feature type="signal peptide" evidence="1">
    <location>
        <begin position="1"/>
        <end position="17"/>
    </location>
</feature>
<sequence length="132" mass="13884">MFLKAIIISTVIHLSNGCQYGNQGFIRARAIIYRAEPGGKPTKLSGIVDLAQMGCGVIVNLQISGGIYDLTPGYHGFHVHEIGDLGNGCLAAGPHFNPSNMTHGAPNDSVRHVGDLGNILAQVGTMGSQKVF</sequence>
<keyword evidence="4" id="KW-1185">Reference proteome</keyword>
<evidence type="ECO:0000313" key="3">
    <source>
        <dbReference type="EMBL" id="VDM72463.1"/>
    </source>
</evidence>
<dbReference type="InterPro" id="IPR024134">
    <property type="entry name" value="SOD_Cu/Zn_/chaperone"/>
</dbReference>
<protein>
    <recommendedName>
        <fullName evidence="2">Superoxide dismutase copper/zinc binding domain-containing protein</fullName>
    </recommendedName>
</protein>
<gene>
    <name evidence="3" type="ORF">SVUK_LOCUS7461</name>
</gene>
<dbReference type="SUPFAM" id="SSF49329">
    <property type="entry name" value="Cu,Zn superoxide dismutase-like"/>
    <property type="match status" value="1"/>
</dbReference>
<dbReference type="Proteomes" id="UP000270094">
    <property type="component" value="Unassembled WGS sequence"/>
</dbReference>
<organism evidence="3 4">
    <name type="scientific">Strongylus vulgaris</name>
    <name type="common">Blood worm</name>
    <dbReference type="NCBI Taxonomy" id="40348"/>
    <lineage>
        <taxon>Eukaryota</taxon>
        <taxon>Metazoa</taxon>
        <taxon>Ecdysozoa</taxon>
        <taxon>Nematoda</taxon>
        <taxon>Chromadorea</taxon>
        <taxon>Rhabditida</taxon>
        <taxon>Rhabditina</taxon>
        <taxon>Rhabditomorpha</taxon>
        <taxon>Strongyloidea</taxon>
        <taxon>Strongylidae</taxon>
        <taxon>Strongylus</taxon>
    </lineage>
</organism>
<dbReference type="InterPro" id="IPR018152">
    <property type="entry name" value="SOD_Cu/Zn_BS"/>
</dbReference>